<reference evidence="3 4" key="1">
    <citation type="submission" date="2020-11" db="EMBL/GenBank/DDBJ databases">
        <title>Arthrobacter antarcticus sp. nov., isolated from Antarctic Soil.</title>
        <authorList>
            <person name="Li J."/>
        </authorList>
    </citation>
    <scope>NUCLEOTIDE SEQUENCE [LARGE SCALE GENOMIC DNA]</scope>
    <source>
        <strain evidence="3 4">Z1-20</strain>
    </source>
</reference>
<dbReference type="Pfam" id="PF00561">
    <property type="entry name" value="Abhydrolase_1"/>
    <property type="match status" value="1"/>
</dbReference>
<feature type="domain" description="AB hydrolase-1" evidence="2">
    <location>
        <begin position="73"/>
        <end position="314"/>
    </location>
</feature>
<comment type="caution">
    <text evidence="3">The sequence shown here is derived from an EMBL/GenBank/DDBJ whole genome shotgun (WGS) entry which is preliminary data.</text>
</comment>
<dbReference type="InterPro" id="IPR000639">
    <property type="entry name" value="Epox_hydrolase-like"/>
</dbReference>
<dbReference type="EMBL" id="JADNYM010000015">
    <property type="protein sequence ID" value="MBG0740258.1"/>
    <property type="molecule type" value="Genomic_DNA"/>
</dbReference>
<dbReference type="InterPro" id="IPR050266">
    <property type="entry name" value="AB_hydrolase_sf"/>
</dbReference>
<name>A0A931CUU3_9MICC</name>
<evidence type="ECO:0000313" key="4">
    <source>
        <dbReference type="Proteomes" id="UP000655366"/>
    </source>
</evidence>
<feature type="region of interest" description="Disordered" evidence="1">
    <location>
        <begin position="1"/>
        <end position="26"/>
    </location>
</feature>
<keyword evidence="3" id="KW-0378">Hydrolase</keyword>
<dbReference type="InterPro" id="IPR029058">
    <property type="entry name" value="AB_hydrolase_fold"/>
</dbReference>
<evidence type="ECO:0000259" key="2">
    <source>
        <dbReference type="Pfam" id="PF00561"/>
    </source>
</evidence>
<dbReference type="PANTHER" id="PTHR43798">
    <property type="entry name" value="MONOACYLGLYCEROL LIPASE"/>
    <property type="match status" value="1"/>
</dbReference>
<dbReference type="AlphaFoldDB" id="A0A931CUU3"/>
<dbReference type="RefSeq" id="WP_196397193.1">
    <property type="nucleotide sequence ID" value="NZ_JADNYM010000015.1"/>
</dbReference>
<dbReference type="Proteomes" id="UP000655366">
    <property type="component" value="Unassembled WGS sequence"/>
</dbReference>
<dbReference type="PRINTS" id="PR00412">
    <property type="entry name" value="EPOXHYDRLASE"/>
</dbReference>
<evidence type="ECO:0000313" key="3">
    <source>
        <dbReference type="EMBL" id="MBG0740258.1"/>
    </source>
</evidence>
<evidence type="ECO:0000256" key="1">
    <source>
        <dbReference type="SAM" id="MobiDB-lite"/>
    </source>
</evidence>
<organism evidence="3 4">
    <name type="scientific">Arthrobacter terrae</name>
    <dbReference type="NCBI Taxonomy" id="2935737"/>
    <lineage>
        <taxon>Bacteria</taxon>
        <taxon>Bacillati</taxon>
        <taxon>Actinomycetota</taxon>
        <taxon>Actinomycetes</taxon>
        <taxon>Micrococcales</taxon>
        <taxon>Micrococcaceae</taxon>
        <taxon>Arthrobacter</taxon>
    </lineage>
</organism>
<dbReference type="PANTHER" id="PTHR43798:SF33">
    <property type="entry name" value="HYDROLASE, PUTATIVE (AFU_ORTHOLOGUE AFUA_2G14860)-RELATED"/>
    <property type="match status" value="1"/>
</dbReference>
<protein>
    <submittedName>
        <fullName evidence="3">Alpha/beta hydrolase</fullName>
    </submittedName>
</protein>
<keyword evidence="4" id="KW-1185">Reference proteome</keyword>
<dbReference type="GO" id="GO:0016020">
    <property type="term" value="C:membrane"/>
    <property type="evidence" value="ECO:0007669"/>
    <property type="project" value="TreeGrafter"/>
</dbReference>
<dbReference type="PRINTS" id="PR00111">
    <property type="entry name" value="ABHYDROLASE"/>
</dbReference>
<dbReference type="GO" id="GO:0016787">
    <property type="term" value="F:hydrolase activity"/>
    <property type="evidence" value="ECO:0007669"/>
    <property type="project" value="UniProtKB-KW"/>
</dbReference>
<sequence length="341" mass="36577">MGKVDEQGRLTTPAAPPAPRSETDGFSLTDITVDLDARRSRHTVTIRGARIDYWQYSAAPTGTQLTAVQEPRTLLVVHGFRGDHHGLERVVEQLPGVRVIMPDLPGFGTSAALIDAPHDVPSYGRFLADFMAALDLGPGTVLLGHSFGSIVASHFVAEHPGKVRELILINPIAAPALEGPKGILSKLAEFYYLASARLPARAGNALLRSKTIVHLMSVTMAKTKDQALLRFIHQQHHAYFSLFADRGMLLQSFRASVGGTVRQVASQLTLPVLLIAGAEDEIATLPTQYKLLELLPDAKLVVIPAVGHLIHYETPVPAAGAIVAFLAQRPESSAAQPGQSA</sequence>
<dbReference type="Gene3D" id="3.40.50.1820">
    <property type="entry name" value="alpha/beta hydrolase"/>
    <property type="match status" value="1"/>
</dbReference>
<proteinExistence type="predicted"/>
<accession>A0A931CUU3</accession>
<dbReference type="SUPFAM" id="SSF53474">
    <property type="entry name" value="alpha/beta-Hydrolases"/>
    <property type="match status" value="1"/>
</dbReference>
<dbReference type="InterPro" id="IPR000073">
    <property type="entry name" value="AB_hydrolase_1"/>
</dbReference>
<gene>
    <name evidence="3" type="ORF">IV500_12790</name>
</gene>